<dbReference type="Proteomes" id="UP000235346">
    <property type="component" value="Unassembled WGS sequence"/>
</dbReference>
<dbReference type="CDD" id="cd13604">
    <property type="entry name" value="PBP2_TRAP_ketoacid_lactate_like"/>
    <property type="match status" value="1"/>
</dbReference>
<name>A0A2N7TL29_9GAMM</name>
<feature type="binding site" evidence="3">
    <location>
        <position position="244"/>
    </location>
    <ligand>
        <name>substrate</name>
    </ligand>
</feature>
<dbReference type="Gene3D" id="3.40.190.170">
    <property type="entry name" value="Bacterial extracellular solute-binding protein, family 7"/>
    <property type="match status" value="1"/>
</dbReference>
<feature type="binding site" evidence="2">
    <location>
        <position position="160"/>
    </location>
    <ligand>
        <name>substrate</name>
    </ligand>
</feature>
<dbReference type="InterPro" id="IPR038404">
    <property type="entry name" value="TRAP_DctP_sf"/>
</dbReference>
<dbReference type="InterPro" id="IPR019546">
    <property type="entry name" value="TAT_signal_bac_arc"/>
</dbReference>
<dbReference type="PANTHER" id="PTHR33376">
    <property type="match status" value="1"/>
</dbReference>
<evidence type="ECO:0000313" key="5">
    <source>
        <dbReference type="Proteomes" id="UP000235346"/>
    </source>
</evidence>
<evidence type="ECO:0000313" key="4">
    <source>
        <dbReference type="EMBL" id="PMR68879.1"/>
    </source>
</evidence>
<dbReference type="RefSeq" id="WP_102628400.1">
    <property type="nucleotide sequence ID" value="NZ_PDOH01000001.1"/>
</dbReference>
<dbReference type="InterPro" id="IPR026289">
    <property type="entry name" value="SBP_TakP-like"/>
</dbReference>
<dbReference type="EMBL" id="PNRE01000059">
    <property type="protein sequence ID" value="PMR68879.1"/>
    <property type="molecule type" value="Genomic_DNA"/>
</dbReference>
<dbReference type="PANTHER" id="PTHR33376:SF5">
    <property type="entry name" value="EXTRACYTOPLASMIC SOLUTE RECEPTOR PROTEIN"/>
    <property type="match status" value="1"/>
</dbReference>
<evidence type="ECO:0000256" key="1">
    <source>
        <dbReference type="ARBA" id="ARBA00022729"/>
    </source>
</evidence>
<dbReference type="NCBIfam" id="TIGR01409">
    <property type="entry name" value="TAT_signal_seq"/>
    <property type="match status" value="1"/>
</dbReference>
<keyword evidence="5" id="KW-1185">Reference proteome</keyword>
<organism evidence="4 5">
    <name type="scientific">Halomonas heilongjiangensis</name>
    <dbReference type="NCBI Taxonomy" id="1387883"/>
    <lineage>
        <taxon>Bacteria</taxon>
        <taxon>Pseudomonadati</taxon>
        <taxon>Pseudomonadota</taxon>
        <taxon>Gammaproteobacteria</taxon>
        <taxon>Oceanospirillales</taxon>
        <taxon>Halomonadaceae</taxon>
        <taxon>Halomonas</taxon>
    </lineage>
</organism>
<dbReference type="GO" id="GO:0055085">
    <property type="term" value="P:transmembrane transport"/>
    <property type="evidence" value="ECO:0007669"/>
    <property type="project" value="InterPro"/>
</dbReference>
<dbReference type="GO" id="GO:0031317">
    <property type="term" value="C:tripartite ATP-independent periplasmic transporter complex"/>
    <property type="evidence" value="ECO:0007669"/>
    <property type="project" value="InterPro"/>
</dbReference>
<feature type="binding site" evidence="2">
    <location>
        <position position="181"/>
    </location>
    <ligand>
        <name>substrate</name>
    </ligand>
</feature>
<proteinExistence type="predicted"/>
<feature type="binding site" evidence="3">
    <location>
        <position position="218"/>
    </location>
    <ligand>
        <name>substrate</name>
    </ligand>
</feature>
<evidence type="ECO:0000256" key="3">
    <source>
        <dbReference type="PIRSR" id="PIRSR039026-2"/>
    </source>
</evidence>
<feature type="binding site" evidence="3">
    <location>
        <position position="219"/>
    </location>
    <ligand>
        <name>Na(+)</name>
        <dbReference type="ChEBI" id="CHEBI:29101"/>
    </ligand>
</feature>
<dbReference type="Gene3D" id="3.40.190.10">
    <property type="entry name" value="Periplasmic binding protein-like II"/>
    <property type="match status" value="1"/>
</dbReference>
<protein>
    <submittedName>
        <fullName evidence="4">ABC transporter substrate-binding protein</fullName>
    </submittedName>
</protein>
<sequence>MSVNRRNFLKYGGAAAVGTVMAPSIVKAQETFNWRMTTSWPSGFPFFQSGPGSATDFAKRVEDMSGGRIRIRVYGAGELIPAFDGFDAVSRGQQVQLNHACSYYWAGESFAAQYFTTVPFGMTFQGFNAWLAHGGGYELWQETYEPYNLIPLAVGCTGAQPVGWFREPVTSVEGFRGLNIRMPGLAGDVYNAIGANARLLPGGEIFSALERGAIDAAEWVGPYLDRALGLHNAAKHYYSSGWHEPSTTTEVIVNKDAYHSLPSDLQAVLHNAAAACNVTSHTWIEAQNGAALQDLVTNHGVQFETLPDDVIRALFEATRDILATEADKDPLVKKINDSFWEFKKKHDGWQANSEAVFANTISRYGQGMI</sequence>
<dbReference type="PIRSF" id="PIRSF039026">
    <property type="entry name" value="SiaP"/>
    <property type="match status" value="1"/>
</dbReference>
<reference evidence="4 5" key="1">
    <citation type="submission" date="2018-01" db="EMBL/GenBank/DDBJ databases">
        <title>Halomonas endophytica sp. nov., isolated from storage liquid in the stems of Populus euphratica.</title>
        <authorList>
            <person name="Chen C."/>
        </authorList>
    </citation>
    <scope>NUCLEOTIDE SEQUENCE [LARGE SCALE GENOMIC DNA]</scope>
    <source>
        <strain evidence="4 5">DSM 26881</strain>
    </source>
</reference>
<accession>A0A2N7TL29</accession>
<dbReference type="OrthoDB" id="9769667at2"/>
<dbReference type="GO" id="GO:0046872">
    <property type="term" value="F:metal ion binding"/>
    <property type="evidence" value="ECO:0007669"/>
    <property type="project" value="UniProtKB-KW"/>
</dbReference>
<dbReference type="PROSITE" id="PS51318">
    <property type="entry name" value="TAT"/>
    <property type="match status" value="1"/>
</dbReference>
<keyword evidence="3" id="KW-0479">Metal-binding</keyword>
<keyword evidence="1" id="KW-0732">Signal</keyword>
<comment type="caution">
    <text evidence="4">The sequence shown here is derived from an EMBL/GenBank/DDBJ whole genome shotgun (WGS) entry which is preliminary data.</text>
</comment>
<dbReference type="InterPro" id="IPR006311">
    <property type="entry name" value="TAT_signal"/>
</dbReference>
<evidence type="ECO:0000256" key="2">
    <source>
        <dbReference type="PIRSR" id="PIRSR039026-1"/>
    </source>
</evidence>
<dbReference type="AlphaFoldDB" id="A0A2N7TL29"/>
<dbReference type="Pfam" id="PF03480">
    <property type="entry name" value="DctP"/>
    <property type="match status" value="1"/>
</dbReference>
<dbReference type="InterPro" id="IPR018389">
    <property type="entry name" value="DctP_fam"/>
</dbReference>
<gene>
    <name evidence="4" type="ORF">C1H66_13520</name>
</gene>